<dbReference type="OrthoDB" id="5294247at2"/>
<dbReference type="AlphaFoldDB" id="A0A1Y0IH58"/>
<reference evidence="3 4" key="1">
    <citation type="submission" date="2017-05" db="EMBL/GenBank/DDBJ databases">
        <title>Genomic insights into alkan degradation activity of Oleiphilus messinensis.</title>
        <authorList>
            <person name="Kozyavkin S.A."/>
            <person name="Slesarev A.I."/>
            <person name="Golyshin P.N."/>
            <person name="Korzhenkov A."/>
            <person name="Golyshina O.N."/>
            <person name="Toshchakov S.V."/>
        </authorList>
    </citation>
    <scope>NUCLEOTIDE SEQUENCE [LARGE SCALE GENOMIC DNA]</scope>
    <source>
        <strain evidence="3 4">ME102</strain>
    </source>
</reference>
<dbReference type="KEGG" id="ome:OLMES_4735"/>
<dbReference type="Pfam" id="PF04519">
    <property type="entry name" value="Bactofilin"/>
    <property type="match status" value="1"/>
</dbReference>
<feature type="compositionally biased region" description="Basic and acidic residues" evidence="2">
    <location>
        <begin position="145"/>
        <end position="160"/>
    </location>
</feature>
<comment type="similarity">
    <text evidence="1">Belongs to the bactofilin family.</text>
</comment>
<dbReference type="PANTHER" id="PTHR35024">
    <property type="entry name" value="HYPOTHETICAL CYTOSOLIC PROTEIN"/>
    <property type="match status" value="1"/>
</dbReference>
<protein>
    <submittedName>
        <fullName evidence="3">Cell shape determination protein CcmA</fullName>
    </submittedName>
</protein>
<evidence type="ECO:0000256" key="1">
    <source>
        <dbReference type="ARBA" id="ARBA00044755"/>
    </source>
</evidence>
<dbReference type="PANTHER" id="PTHR35024:SF4">
    <property type="entry name" value="POLYMER-FORMING CYTOSKELETAL PROTEIN"/>
    <property type="match status" value="1"/>
</dbReference>
<proteinExistence type="inferred from homology"/>
<gene>
    <name evidence="3" type="ORF">OLMES_4735</name>
</gene>
<dbReference type="EMBL" id="CP021425">
    <property type="protein sequence ID" value="ARU58724.1"/>
    <property type="molecule type" value="Genomic_DNA"/>
</dbReference>
<feature type="region of interest" description="Disordered" evidence="2">
    <location>
        <begin position="136"/>
        <end position="186"/>
    </location>
</feature>
<evidence type="ECO:0000313" key="3">
    <source>
        <dbReference type="EMBL" id="ARU58724.1"/>
    </source>
</evidence>
<dbReference type="InterPro" id="IPR007607">
    <property type="entry name" value="BacA/B"/>
</dbReference>
<evidence type="ECO:0000256" key="2">
    <source>
        <dbReference type="SAM" id="MobiDB-lite"/>
    </source>
</evidence>
<name>A0A1Y0IH58_9GAMM</name>
<keyword evidence="4" id="KW-1185">Reference proteome</keyword>
<accession>A0A1Y0IH58</accession>
<sequence>MWGKKADSKKTDVKKVHTHFDTLISSQTSIKGNMNFSGGLHIDGKVNGTIKAENLEDAVVRISDVGEVDGDVIAPHIIVNGTVHGDVYAARHIELAAKASIKGNVYYHLIEMAMGAEVNGNLVHLKDPEQVLSKQDTAQVFTGKAHSESSKKLSSGEDVSKNNGNVPASAVREKAMSGKLAGGTEKSVLDKTADKAAFEKGSVASPKKSELASH</sequence>
<dbReference type="RefSeq" id="WP_087463468.1">
    <property type="nucleotide sequence ID" value="NZ_CP021425.1"/>
</dbReference>
<dbReference type="Proteomes" id="UP000196027">
    <property type="component" value="Chromosome"/>
</dbReference>
<organism evidence="3 4">
    <name type="scientific">Oleiphilus messinensis</name>
    <dbReference type="NCBI Taxonomy" id="141451"/>
    <lineage>
        <taxon>Bacteria</taxon>
        <taxon>Pseudomonadati</taxon>
        <taxon>Pseudomonadota</taxon>
        <taxon>Gammaproteobacteria</taxon>
        <taxon>Oceanospirillales</taxon>
        <taxon>Oleiphilaceae</taxon>
        <taxon>Oleiphilus</taxon>
    </lineage>
</organism>
<evidence type="ECO:0000313" key="4">
    <source>
        <dbReference type="Proteomes" id="UP000196027"/>
    </source>
</evidence>